<dbReference type="Proteomes" id="UP001314170">
    <property type="component" value="Unassembled WGS sequence"/>
</dbReference>
<dbReference type="Pfam" id="PF14541">
    <property type="entry name" value="TAXi_C"/>
    <property type="match status" value="1"/>
</dbReference>
<protein>
    <recommendedName>
        <fullName evidence="3">Peptidase A1 domain-containing protein</fullName>
    </recommendedName>
</protein>
<comment type="similarity">
    <text evidence="1">Belongs to the peptidase A1 family.</text>
</comment>
<dbReference type="SUPFAM" id="SSF50630">
    <property type="entry name" value="Acid proteases"/>
    <property type="match status" value="1"/>
</dbReference>
<evidence type="ECO:0000256" key="1">
    <source>
        <dbReference type="ARBA" id="ARBA00007447"/>
    </source>
</evidence>
<accession>A0AAV1SNW1</accession>
<evidence type="ECO:0000259" key="3">
    <source>
        <dbReference type="PROSITE" id="PS51767"/>
    </source>
</evidence>
<feature type="domain" description="Peptidase A1" evidence="3">
    <location>
        <begin position="84"/>
        <end position="375"/>
    </location>
</feature>
<dbReference type="AlphaFoldDB" id="A0AAV1SNW1"/>
<keyword evidence="5" id="KW-1185">Reference proteome</keyword>
<dbReference type="GO" id="GO:0006508">
    <property type="term" value="P:proteolysis"/>
    <property type="evidence" value="ECO:0007669"/>
    <property type="project" value="InterPro"/>
</dbReference>
<dbReference type="InterPro" id="IPR021109">
    <property type="entry name" value="Peptidase_aspartic_dom_sf"/>
</dbReference>
<dbReference type="Pfam" id="PF14543">
    <property type="entry name" value="TAXi_N"/>
    <property type="match status" value="1"/>
</dbReference>
<dbReference type="PROSITE" id="PS51767">
    <property type="entry name" value="PEPTIDASE_A1"/>
    <property type="match status" value="1"/>
</dbReference>
<feature type="active site" evidence="2">
    <location>
        <position position="102"/>
    </location>
</feature>
<name>A0AAV1SNW1_9ROSI</name>
<gene>
    <name evidence="4" type="ORF">DCAF_LOCUS25035</name>
</gene>
<dbReference type="Gene3D" id="2.40.70.10">
    <property type="entry name" value="Acid Proteases"/>
    <property type="match status" value="2"/>
</dbReference>
<dbReference type="InterPro" id="IPR032799">
    <property type="entry name" value="TAXi_C"/>
</dbReference>
<reference evidence="4 5" key="1">
    <citation type="submission" date="2024-01" db="EMBL/GenBank/DDBJ databases">
        <authorList>
            <person name="Waweru B."/>
        </authorList>
    </citation>
    <scope>NUCLEOTIDE SEQUENCE [LARGE SCALE GENOMIC DNA]</scope>
</reference>
<dbReference type="PANTHER" id="PTHR13683:SF907">
    <property type="entry name" value="PEPTIDASE A1 DOMAIN-CONTAINING PROTEIN"/>
    <property type="match status" value="1"/>
</dbReference>
<dbReference type="InterPro" id="IPR032861">
    <property type="entry name" value="TAXi_N"/>
</dbReference>
<dbReference type="InterPro" id="IPR001461">
    <property type="entry name" value="Aspartic_peptidase_A1"/>
</dbReference>
<sequence length="380" mass="40412">MSVSCLIVLNKASTLKVVSKYGPCIDETGDQKASNVPSIAEILLQDQLRMKSIRARLSMNSGSGKFEEMQTTIPASQIPNGGAYVVTVGLGTPKREFTLLFDTGSVLTWTQYGSAQNCSSSNTCNYMVEYGSGSTSGFLATETLTITSSDVFENFVFGCGEQNAGTFDGATGLLGLGRLEGIALPSQTTNKYKNIFSYCLPSSSSSIGYLSFGDDVSHAAKFTPISDTGNFYVLDMVGISVGGRKLPIDTSTFTTIIDSGTTFTSLPSKAYSAISSAFQEMMTDYPSIEVPSNLQPCYDFSNHSNGNFTLPKISIFFKGGVEVEIDDSGILAPVNGMTMCLAIQGGDEDLAVFGNYQQKTYEVVYDVAKGMVGFSPGGCS</sequence>
<organism evidence="4 5">
    <name type="scientific">Dovyalis caffra</name>
    <dbReference type="NCBI Taxonomy" id="77055"/>
    <lineage>
        <taxon>Eukaryota</taxon>
        <taxon>Viridiplantae</taxon>
        <taxon>Streptophyta</taxon>
        <taxon>Embryophyta</taxon>
        <taxon>Tracheophyta</taxon>
        <taxon>Spermatophyta</taxon>
        <taxon>Magnoliopsida</taxon>
        <taxon>eudicotyledons</taxon>
        <taxon>Gunneridae</taxon>
        <taxon>Pentapetalae</taxon>
        <taxon>rosids</taxon>
        <taxon>fabids</taxon>
        <taxon>Malpighiales</taxon>
        <taxon>Salicaceae</taxon>
        <taxon>Flacourtieae</taxon>
        <taxon>Dovyalis</taxon>
    </lineage>
</organism>
<dbReference type="InterPro" id="IPR033121">
    <property type="entry name" value="PEPTIDASE_A1"/>
</dbReference>
<evidence type="ECO:0000256" key="2">
    <source>
        <dbReference type="PIRSR" id="PIRSR601461-1"/>
    </source>
</evidence>
<dbReference type="PRINTS" id="PR00792">
    <property type="entry name" value="PEPSIN"/>
</dbReference>
<dbReference type="PANTHER" id="PTHR13683">
    <property type="entry name" value="ASPARTYL PROTEASES"/>
    <property type="match status" value="1"/>
</dbReference>
<comment type="caution">
    <text evidence="4">The sequence shown here is derived from an EMBL/GenBank/DDBJ whole genome shotgun (WGS) entry which is preliminary data.</text>
</comment>
<evidence type="ECO:0000313" key="4">
    <source>
        <dbReference type="EMBL" id="CAK7354038.1"/>
    </source>
</evidence>
<evidence type="ECO:0000313" key="5">
    <source>
        <dbReference type="Proteomes" id="UP001314170"/>
    </source>
</evidence>
<proteinExistence type="inferred from homology"/>
<dbReference type="EMBL" id="CAWUPB010001194">
    <property type="protein sequence ID" value="CAK7354038.1"/>
    <property type="molecule type" value="Genomic_DNA"/>
</dbReference>
<dbReference type="GO" id="GO:0004190">
    <property type="term" value="F:aspartic-type endopeptidase activity"/>
    <property type="evidence" value="ECO:0007669"/>
    <property type="project" value="InterPro"/>
</dbReference>
<feature type="active site" evidence="2">
    <location>
        <position position="258"/>
    </location>
</feature>